<feature type="region of interest" description="Disordered" evidence="2">
    <location>
        <begin position="302"/>
        <end position="343"/>
    </location>
</feature>
<feature type="region of interest" description="Disordered" evidence="2">
    <location>
        <begin position="583"/>
        <end position="604"/>
    </location>
</feature>
<feature type="compositionally biased region" description="Polar residues" evidence="2">
    <location>
        <begin position="593"/>
        <end position="604"/>
    </location>
</feature>
<dbReference type="CDD" id="cd00067">
    <property type="entry name" value="GAL4"/>
    <property type="match status" value="1"/>
</dbReference>
<feature type="compositionally biased region" description="Basic and acidic residues" evidence="2">
    <location>
        <begin position="32"/>
        <end position="41"/>
    </location>
</feature>
<feature type="region of interest" description="Disordered" evidence="2">
    <location>
        <begin position="32"/>
        <end position="53"/>
    </location>
</feature>
<dbReference type="Gene3D" id="4.10.240.10">
    <property type="entry name" value="Zn(2)-C6 fungal-type DNA-binding domain"/>
    <property type="match status" value="1"/>
</dbReference>
<protein>
    <recommendedName>
        <fullName evidence="3">Zn(2)-C6 fungal-type domain-containing protein</fullName>
    </recommendedName>
</protein>
<evidence type="ECO:0000256" key="2">
    <source>
        <dbReference type="SAM" id="MobiDB-lite"/>
    </source>
</evidence>
<gene>
    <name evidence="4" type="ORF">P167DRAFT_571993</name>
</gene>
<sequence length="604" mass="65205">MQAKFELHDQEGQLARIINHPQQHYHNDHVQRATTEEHHQEPGQSPSEASHSPLGTQEIRYQIASLPSAAPLLLPPILQVPVPVPKPKPVSLSKKEAPSGPPHSFLHSVYPSSGLAGEPGIVATFVDLQEPPSPNQKLEECKVKIESHRSSLGSAPSSTPLSPHHCSSQQATESIPHIPHPSLSTSTPQPPNPGFTGSAAWRRRLSKTRSLTTMTASVKRSLSTPNVQQAAAMAAEGPSSTSGLPYSTGKGRNKLGYHRTSVACGHCRRRKIRCLLAKEDMHGRCSNCIRLKKECNFYPVENTDRRPRSMSKPDINSQDSGSSGSSPSPGFGPGQLSENANGYPVSVPVTPTWGAEYEFGPAAFEHQFLQNGISRPGRIMGLSQSASVSRRPSMAQMHTPATVKVEPGYSDLVPRWELPSQPESSADFSSRAPLEDPSLSSVIWRATSGPMTGNNFSQQNISNTPLPTDSIENFEEGIWTSQAPSRMGSIDQGMNLPFSYQSAYSSDVDLGIPPEMYSASASTASLTASISESSHYGDHQFYSTQWPEHGAVGNGCDMDGMRLDSDTFDQASFADEESYIGVDGGSPYYPSPLQGTAPVSMSQR</sequence>
<evidence type="ECO:0000259" key="3">
    <source>
        <dbReference type="PROSITE" id="PS50048"/>
    </source>
</evidence>
<dbReference type="STRING" id="1392247.A0A3N4L288"/>
<dbReference type="GO" id="GO:0000981">
    <property type="term" value="F:DNA-binding transcription factor activity, RNA polymerase II-specific"/>
    <property type="evidence" value="ECO:0007669"/>
    <property type="project" value="InterPro"/>
</dbReference>
<dbReference type="SMART" id="SM00066">
    <property type="entry name" value="GAL4"/>
    <property type="match status" value="1"/>
</dbReference>
<keyword evidence="1" id="KW-0539">Nucleus</keyword>
<dbReference type="SUPFAM" id="SSF57701">
    <property type="entry name" value="Zn2/Cys6 DNA-binding domain"/>
    <property type="match status" value="1"/>
</dbReference>
<feature type="compositionally biased region" description="Low complexity" evidence="2">
    <location>
        <begin position="320"/>
        <end position="329"/>
    </location>
</feature>
<evidence type="ECO:0000313" key="5">
    <source>
        <dbReference type="Proteomes" id="UP000277580"/>
    </source>
</evidence>
<dbReference type="PROSITE" id="PS00463">
    <property type="entry name" value="ZN2_CY6_FUNGAL_1"/>
    <property type="match status" value="1"/>
</dbReference>
<accession>A0A3N4L288</accession>
<reference evidence="4 5" key="1">
    <citation type="journal article" date="2018" name="Nat. Ecol. Evol.">
        <title>Pezizomycetes genomes reveal the molecular basis of ectomycorrhizal truffle lifestyle.</title>
        <authorList>
            <person name="Murat C."/>
            <person name="Payen T."/>
            <person name="Noel B."/>
            <person name="Kuo A."/>
            <person name="Morin E."/>
            <person name="Chen J."/>
            <person name="Kohler A."/>
            <person name="Krizsan K."/>
            <person name="Balestrini R."/>
            <person name="Da Silva C."/>
            <person name="Montanini B."/>
            <person name="Hainaut M."/>
            <person name="Levati E."/>
            <person name="Barry K.W."/>
            <person name="Belfiori B."/>
            <person name="Cichocki N."/>
            <person name="Clum A."/>
            <person name="Dockter R.B."/>
            <person name="Fauchery L."/>
            <person name="Guy J."/>
            <person name="Iotti M."/>
            <person name="Le Tacon F."/>
            <person name="Lindquist E.A."/>
            <person name="Lipzen A."/>
            <person name="Malagnac F."/>
            <person name="Mello A."/>
            <person name="Molinier V."/>
            <person name="Miyauchi S."/>
            <person name="Poulain J."/>
            <person name="Riccioni C."/>
            <person name="Rubini A."/>
            <person name="Sitrit Y."/>
            <person name="Splivallo R."/>
            <person name="Traeger S."/>
            <person name="Wang M."/>
            <person name="Zifcakova L."/>
            <person name="Wipf D."/>
            <person name="Zambonelli A."/>
            <person name="Paolocci F."/>
            <person name="Nowrousian M."/>
            <person name="Ottonello S."/>
            <person name="Baldrian P."/>
            <person name="Spatafora J.W."/>
            <person name="Henrissat B."/>
            <person name="Nagy L.G."/>
            <person name="Aury J.M."/>
            <person name="Wincker P."/>
            <person name="Grigoriev I.V."/>
            <person name="Bonfante P."/>
            <person name="Martin F.M."/>
        </authorList>
    </citation>
    <scope>NUCLEOTIDE SEQUENCE [LARGE SCALE GENOMIC DNA]</scope>
    <source>
        <strain evidence="4 5">CCBAS932</strain>
    </source>
</reference>
<organism evidence="4 5">
    <name type="scientific">Morchella conica CCBAS932</name>
    <dbReference type="NCBI Taxonomy" id="1392247"/>
    <lineage>
        <taxon>Eukaryota</taxon>
        <taxon>Fungi</taxon>
        <taxon>Dikarya</taxon>
        <taxon>Ascomycota</taxon>
        <taxon>Pezizomycotina</taxon>
        <taxon>Pezizomycetes</taxon>
        <taxon>Pezizales</taxon>
        <taxon>Morchellaceae</taxon>
        <taxon>Morchella</taxon>
    </lineage>
</organism>
<dbReference type="EMBL" id="ML119116">
    <property type="protein sequence ID" value="RPB14691.1"/>
    <property type="molecule type" value="Genomic_DNA"/>
</dbReference>
<feature type="region of interest" description="Disordered" evidence="2">
    <location>
        <begin position="86"/>
        <end position="111"/>
    </location>
</feature>
<feature type="region of interest" description="Disordered" evidence="2">
    <location>
        <begin position="146"/>
        <end position="198"/>
    </location>
</feature>
<feature type="domain" description="Zn(2)-C6 fungal-type" evidence="3">
    <location>
        <begin position="263"/>
        <end position="297"/>
    </location>
</feature>
<dbReference type="Proteomes" id="UP000277580">
    <property type="component" value="Unassembled WGS sequence"/>
</dbReference>
<dbReference type="PROSITE" id="PS50048">
    <property type="entry name" value="ZN2_CY6_FUNGAL_2"/>
    <property type="match status" value="1"/>
</dbReference>
<evidence type="ECO:0000256" key="1">
    <source>
        <dbReference type="ARBA" id="ARBA00023242"/>
    </source>
</evidence>
<dbReference type="InterPro" id="IPR036864">
    <property type="entry name" value="Zn2-C6_fun-type_DNA-bd_sf"/>
</dbReference>
<proteinExistence type="predicted"/>
<dbReference type="InParanoid" id="A0A3N4L288"/>
<dbReference type="OrthoDB" id="4150019at2759"/>
<evidence type="ECO:0000313" key="4">
    <source>
        <dbReference type="EMBL" id="RPB14691.1"/>
    </source>
</evidence>
<dbReference type="GO" id="GO:0008270">
    <property type="term" value="F:zinc ion binding"/>
    <property type="evidence" value="ECO:0007669"/>
    <property type="project" value="InterPro"/>
</dbReference>
<dbReference type="Pfam" id="PF00172">
    <property type="entry name" value="Zn_clus"/>
    <property type="match status" value="1"/>
</dbReference>
<name>A0A3N4L288_9PEZI</name>
<dbReference type="AlphaFoldDB" id="A0A3N4L288"/>
<keyword evidence="5" id="KW-1185">Reference proteome</keyword>
<dbReference type="InterPro" id="IPR001138">
    <property type="entry name" value="Zn2Cys6_DnaBD"/>
</dbReference>
<feature type="compositionally biased region" description="Polar residues" evidence="2">
    <location>
        <begin position="42"/>
        <end position="53"/>
    </location>
</feature>
<feature type="compositionally biased region" description="Polar residues" evidence="2">
    <location>
        <begin position="150"/>
        <end position="173"/>
    </location>
</feature>